<keyword evidence="3" id="KW-0808">Transferase</keyword>
<gene>
    <name evidence="9" type="ORF">IPV69_03680</name>
</gene>
<feature type="transmembrane region" description="Helical" evidence="8">
    <location>
        <begin position="602"/>
        <end position="619"/>
    </location>
</feature>
<evidence type="ECO:0000256" key="2">
    <source>
        <dbReference type="ARBA" id="ARBA00022475"/>
    </source>
</evidence>
<proteinExistence type="inferred from homology"/>
<dbReference type="InterPro" id="IPR018584">
    <property type="entry name" value="GT87"/>
</dbReference>
<keyword evidence="4 8" id="KW-0812">Transmembrane</keyword>
<evidence type="ECO:0000256" key="7">
    <source>
        <dbReference type="ARBA" id="ARBA00024033"/>
    </source>
</evidence>
<feature type="transmembrane region" description="Helical" evidence="8">
    <location>
        <begin position="192"/>
        <end position="217"/>
    </location>
</feature>
<evidence type="ECO:0000256" key="5">
    <source>
        <dbReference type="ARBA" id="ARBA00022989"/>
    </source>
</evidence>
<feature type="transmembrane region" description="Helical" evidence="8">
    <location>
        <begin position="574"/>
        <end position="595"/>
    </location>
</feature>
<evidence type="ECO:0000313" key="10">
    <source>
        <dbReference type="Proteomes" id="UP000593765"/>
    </source>
</evidence>
<accession>A0A7M2WYA5</accession>
<evidence type="ECO:0000313" key="9">
    <source>
        <dbReference type="EMBL" id="QOV90478.1"/>
    </source>
</evidence>
<dbReference type="Proteomes" id="UP000593765">
    <property type="component" value="Chromosome"/>
</dbReference>
<evidence type="ECO:0000256" key="6">
    <source>
        <dbReference type="ARBA" id="ARBA00023136"/>
    </source>
</evidence>
<feature type="transmembrane region" description="Helical" evidence="8">
    <location>
        <begin position="116"/>
        <end position="137"/>
    </location>
</feature>
<dbReference type="KEGG" id="hbs:IPV69_03680"/>
<keyword evidence="6 8" id="KW-0472">Membrane</keyword>
<feature type="transmembrane region" description="Helical" evidence="8">
    <location>
        <begin position="741"/>
        <end position="762"/>
    </location>
</feature>
<feature type="transmembrane region" description="Helical" evidence="8">
    <location>
        <begin position="398"/>
        <end position="421"/>
    </location>
</feature>
<dbReference type="EMBL" id="CP063458">
    <property type="protein sequence ID" value="QOV90478.1"/>
    <property type="molecule type" value="Genomic_DNA"/>
</dbReference>
<evidence type="ECO:0000256" key="8">
    <source>
        <dbReference type="SAM" id="Phobius"/>
    </source>
</evidence>
<feature type="transmembrane region" description="Helical" evidence="8">
    <location>
        <begin position="149"/>
        <end position="168"/>
    </location>
</feature>
<feature type="transmembrane region" description="Helical" evidence="8">
    <location>
        <begin position="650"/>
        <end position="670"/>
    </location>
</feature>
<organism evidence="9 10">
    <name type="scientific">Humisphaera borealis</name>
    <dbReference type="NCBI Taxonomy" id="2807512"/>
    <lineage>
        <taxon>Bacteria</taxon>
        <taxon>Pseudomonadati</taxon>
        <taxon>Planctomycetota</taxon>
        <taxon>Phycisphaerae</taxon>
        <taxon>Tepidisphaerales</taxon>
        <taxon>Tepidisphaeraceae</taxon>
        <taxon>Humisphaera</taxon>
    </lineage>
</organism>
<name>A0A7M2WYA5_9BACT</name>
<dbReference type="GO" id="GO:0016758">
    <property type="term" value="F:hexosyltransferase activity"/>
    <property type="evidence" value="ECO:0007669"/>
    <property type="project" value="InterPro"/>
</dbReference>
<feature type="transmembrane region" description="Helical" evidence="8">
    <location>
        <begin position="782"/>
        <end position="799"/>
    </location>
</feature>
<evidence type="ECO:0000256" key="1">
    <source>
        <dbReference type="ARBA" id="ARBA00004651"/>
    </source>
</evidence>
<comment type="subcellular location">
    <subcellularLocation>
        <location evidence="1">Cell membrane</location>
        <topology evidence="1">Multi-pass membrane protein</topology>
    </subcellularLocation>
</comment>
<dbReference type="GO" id="GO:0005886">
    <property type="term" value="C:plasma membrane"/>
    <property type="evidence" value="ECO:0007669"/>
    <property type="project" value="UniProtKB-SubCell"/>
</dbReference>
<feature type="transmembrane region" description="Helical" evidence="8">
    <location>
        <begin position="16"/>
        <end position="36"/>
    </location>
</feature>
<feature type="transmembrane region" description="Helical" evidence="8">
    <location>
        <begin position="840"/>
        <end position="859"/>
    </location>
</feature>
<keyword evidence="5 8" id="KW-1133">Transmembrane helix</keyword>
<protein>
    <submittedName>
        <fullName evidence="9">DUF2029 domain-containing protein</fullName>
    </submittedName>
</protein>
<keyword evidence="2" id="KW-1003">Cell membrane</keyword>
<evidence type="ECO:0000256" key="3">
    <source>
        <dbReference type="ARBA" id="ARBA00022679"/>
    </source>
</evidence>
<sequence length="890" mass="95478">MLTTRQPRTLRDRLQLAAFAMVVLVISIAAALHLGGPETSPFAHLFGDDLVPSYMAGTFVREGRTELLTDYPAAERFQSQLRVQAGLEQHGRTGPWLNPPFYAAMFVPLSALPYRAALWTWFAANLLILSAAIVLLYRMLPADKRRPRDGAIIAALVVVSMPALQAMACQQNTFLSLLILCSAITLARSDRAFAAGAVGALLLFKPQLAVIVCGALVCTLGRRAIAGMIVTSAVLLAATLAFMPGAIGDYLHKLPGLLPYLRTDRPYPWERQTTFLGFWRLLITGRTGGPNPAIVTVLWMIGAVVVAAMLVGPLCKAFTLSVFTTKAQRARSVTKRTSSRSRDSLLAATIAASPLLMPYYMDYDLLLLTVPAVLLAAERMQAGRQPGDRWLIAGWAAVYAWMYFNAAVADATGVSVIVLLMSARFFGSLRNLGAGPWFARSPNDHGQASTLAHATQSTDAPTPHRRCSFLGRATMLSLAAASIAIPMAVAAGVLDRAKPLTFGHDLLPTYVAGRLVVEGRAGAMYDAEVIRATARPIIDQQNLTNEVSQSLWINPPGFAAVFAPLALMPYRAALLVWIGLNAALATAALGIILRWIPDRRPALLLGIAAITSCPFLLAVEHQQNTFISLAILTAALVAWRRGYVLIAGMLIGLLSLKPQLAITVGIALWMLEGRRALAGMLLTSLALLAAGELLSPGLTWQFLTQVPQQAGLLQLHPGYNWGRQMTPTAALRALLGVESRVAVVVGHVVSVAIVLLVGWAAWRVRCHTAGSSNAVAPSANRQRVIALAFTAMPLCAPYFMDYDLLLMVIPVALLSGLGWTRSIVGPGVVLWLILYLNVDLVAATHINAAVLCLLILFALQWRGLLRSKPAERLLSGSAGGGLYFGGTTTA</sequence>
<feature type="transmembrane region" description="Helical" evidence="8">
    <location>
        <begin position="811"/>
        <end position="834"/>
    </location>
</feature>
<feature type="transmembrane region" description="Helical" evidence="8">
    <location>
        <begin position="344"/>
        <end position="361"/>
    </location>
</feature>
<dbReference type="RefSeq" id="WP_206293564.1">
    <property type="nucleotide sequence ID" value="NZ_CP063458.1"/>
</dbReference>
<dbReference type="Pfam" id="PF09594">
    <property type="entry name" value="GT87"/>
    <property type="match status" value="2"/>
</dbReference>
<keyword evidence="10" id="KW-1185">Reference proteome</keyword>
<feature type="transmembrane region" description="Helical" evidence="8">
    <location>
        <begin position="297"/>
        <end position="323"/>
    </location>
</feature>
<reference evidence="9 10" key="1">
    <citation type="submission" date="2020-10" db="EMBL/GenBank/DDBJ databases">
        <title>Wide distribution of Phycisphaera-like planctomycetes from WD2101 soil group in peatlands and genome analysis of the first cultivated representative.</title>
        <authorList>
            <person name="Dedysh S.N."/>
            <person name="Beletsky A.V."/>
            <person name="Ivanova A."/>
            <person name="Kulichevskaya I.S."/>
            <person name="Suzina N.E."/>
            <person name="Philippov D.A."/>
            <person name="Rakitin A.L."/>
            <person name="Mardanov A.V."/>
            <person name="Ravin N.V."/>
        </authorList>
    </citation>
    <scope>NUCLEOTIDE SEQUENCE [LARGE SCALE GENOMIC DNA]</scope>
    <source>
        <strain evidence="9 10">M1803</strain>
    </source>
</reference>
<feature type="transmembrane region" description="Helical" evidence="8">
    <location>
        <begin position="676"/>
        <end position="694"/>
    </location>
</feature>
<feature type="transmembrane region" description="Helical" evidence="8">
    <location>
        <begin position="224"/>
        <end position="247"/>
    </location>
</feature>
<dbReference type="AlphaFoldDB" id="A0A7M2WYA5"/>
<evidence type="ECO:0000256" key="4">
    <source>
        <dbReference type="ARBA" id="ARBA00022692"/>
    </source>
</evidence>
<feature type="transmembrane region" description="Helical" evidence="8">
    <location>
        <begin position="473"/>
        <end position="494"/>
    </location>
</feature>
<comment type="similarity">
    <text evidence="7">Belongs to the glycosyltransferase 87 family.</text>
</comment>